<evidence type="ECO:0000313" key="4">
    <source>
        <dbReference type="EMBL" id="UZP73412.1"/>
    </source>
</evidence>
<keyword evidence="2" id="KW-0732">Signal</keyword>
<dbReference type="InterPro" id="IPR050703">
    <property type="entry name" value="Flavin_MAO"/>
</dbReference>
<protein>
    <submittedName>
        <fullName evidence="4">NAD(P)/FAD-dependent oxidoreductase</fullName>
    </submittedName>
</protein>
<dbReference type="SUPFAM" id="SSF51905">
    <property type="entry name" value="FAD/NAD(P)-binding domain"/>
    <property type="match status" value="1"/>
</dbReference>
<reference evidence="4 5" key="1">
    <citation type="submission" date="2019-02" db="EMBL/GenBank/DDBJ databases">
        <title>Halieaceae_genomes.</title>
        <authorList>
            <person name="Li S.-H."/>
        </authorList>
    </citation>
    <scope>NUCLEOTIDE SEQUENCE [LARGE SCALE GENOMIC DNA]</scope>
    <source>
        <strain evidence="4 5">JH123</strain>
    </source>
</reference>
<dbReference type="NCBIfam" id="TIGR01409">
    <property type="entry name" value="TAT_signal_seq"/>
    <property type="match status" value="1"/>
</dbReference>
<keyword evidence="5" id="KW-1185">Reference proteome</keyword>
<gene>
    <name evidence="4" type="ORF">E0F26_01080</name>
</gene>
<name>A0ABY6Q2M5_9GAMM</name>
<dbReference type="Pfam" id="PF13450">
    <property type="entry name" value="NAD_binding_8"/>
    <property type="match status" value="1"/>
</dbReference>
<dbReference type="InterPro" id="IPR002937">
    <property type="entry name" value="Amino_oxidase"/>
</dbReference>
<feature type="domain" description="Amine oxidase" evidence="3">
    <location>
        <begin position="524"/>
        <end position="626"/>
    </location>
</feature>
<accession>A0ABY6Q2M5</accession>
<organism evidence="4 5">
    <name type="scientific">Candidatus Paraluminiphilus aquimaris</name>
    <dbReference type="NCBI Taxonomy" id="2518994"/>
    <lineage>
        <taxon>Bacteria</taxon>
        <taxon>Pseudomonadati</taxon>
        <taxon>Pseudomonadota</taxon>
        <taxon>Gammaproteobacteria</taxon>
        <taxon>Cellvibrionales</taxon>
        <taxon>Halieaceae</taxon>
        <taxon>Candidatus Paraluminiphilus</taxon>
    </lineage>
</organism>
<evidence type="ECO:0000256" key="2">
    <source>
        <dbReference type="ARBA" id="ARBA00022729"/>
    </source>
</evidence>
<dbReference type="RefSeq" id="WP_279242192.1">
    <property type="nucleotide sequence ID" value="NZ_CP036501.1"/>
</dbReference>
<proteinExistence type="inferred from homology"/>
<evidence type="ECO:0000313" key="5">
    <source>
        <dbReference type="Proteomes" id="UP001317963"/>
    </source>
</evidence>
<dbReference type="InterPro" id="IPR036188">
    <property type="entry name" value="FAD/NAD-bd_sf"/>
</dbReference>
<dbReference type="PANTHER" id="PTHR43563:SF14">
    <property type="entry name" value="AMINE OXIDASE"/>
    <property type="match status" value="1"/>
</dbReference>
<dbReference type="Proteomes" id="UP001317963">
    <property type="component" value="Chromosome"/>
</dbReference>
<dbReference type="InterPro" id="IPR019546">
    <property type="entry name" value="TAT_signal_bac_arc"/>
</dbReference>
<sequence length="626" mass="66581">MKKGGKREISRRDFLDGVALVAGGMALSPLISSANSGQAFSHVVYPPSLTGMRGNHPGAYEVAHALARYGQRPTDFAPVDTLYDLVVVGAGISGLTAAYLYKKRAGPDAKILILDNHDDFGGHAKRNEFSLDGRTLLGVGGSLNLEQGAMGDAALALLEEIGVDFVGLRRAIAPQYMISDPLSEHGLYLNADEFGADRSINGPWNLTWAGFGDFSAAVRSLELAAADEAGLIALIGAQTDFLKGIPNEEREQFLHETAYATFLSERVGMSESGIKIVEPWIKALFGVSAKSVSISEALKAGAPGATSVTPPAPDANEAEEVDPDLYRYPIFPDGNASVARLLVSHLIPSAVSGDAAESIVTRVVDYGGLDREEASVRLRLNSTAVNVTNRDDGLVDVAYVVDGKNRVVRCRSSILAGYAGMVPSLCPELPVEQRENLAYGVKVPFICTNVLLRSGTAVRKQAVSGYQCPGSFYSLVASAPPLSLGGYEAPTGDDDPLVVWMISAPAPEATGGESARDLCRQGRHRLLSMSFDEIEAATLSQLTGMFGSSGFDAKTDVEAITVNRWAHGYAYEYMDLHDPKWSPGQAPHELARAPIGRISIANSDTEAHAYVQSAIDAAIRAVNEIL</sequence>
<comment type="similarity">
    <text evidence="1">Belongs to the flavin monoamine oxidase family.</text>
</comment>
<dbReference type="Gene3D" id="3.50.50.60">
    <property type="entry name" value="FAD/NAD(P)-binding domain"/>
    <property type="match status" value="2"/>
</dbReference>
<dbReference type="Pfam" id="PF01593">
    <property type="entry name" value="Amino_oxidase"/>
    <property type="match status" value="1"/>
</dbReference>
<dbReference type="PANTHER" id="PTHR43563">
    <property type="entry name" value="AMINE OXIDASE"/>
    <property type="match status" value="1"/>
</dbReference>
<evidence type="ECO:0000259" key="3">
    <source>
        <dbReference type="Pfam" id="PF01593"/>
    </source>
</evidence>
<evidence type="ECO:0000256" key="1">
    <source>
        <dbReference type="ARBA" id="ARBA00005995"/>
    </source>
</evidence>
<dbReference type="EMBL" id="CP036501">
    <property type="protein sequence ID" value="UZP73412.1"/>
    <property type="molecule type" value="Genomic_DNA"/>
</dbReference>
<dbReference type="PROSITE" id="PS51318">
    <property type="entry name" value="TAT"/>
    <property type="match status" value="1"/>
</dbReference>
<dbReference type="InterPro" id="IPR006311">
    <property type="entry name" value="TAT_signal"/>
</dbReference>